<organism evidence="2 3">
    <name type="scientific">Salinisphaera aquimarina</name>
    <dbReference type="NCBI Taxonomy" id="2094031"/>
    <lineage>
        <taxon>Bacteria</taxon>
        <taxon>Pseudomonadati</taxon>
        <taxon>Pseudomonadota</taxon>
        <taxon>Gammaproteobacteria</taxon>
        <taxon>Salinisphaerales</taxon>
        <taxon>Salinisphaeraceae</taxon>
        <taxon>Salinisphaera</taxon>
    </lineage>
</organism>
<dbReference type="PANTHER" id="PTHR45947:SF3">
    <property type="entry name" value="SULFOQUINOVOSYL TRANSFERASE SQD2"/>
    <property type="match status" value="1"/>
</dbReference>
<dbReference type="Pfam" id="PF13692">
    <property type="entry name" value="Glyco_trans_1_4"/>
    <property type="match status" value="1"/>
</dbReference>
<dbReference type="SUPFAM" id="SSF53756">
    <property type="entry name" value="UDP-Glycosyltransferase/glycogen phosphorylase"/>
    <property type="match status" value="1"/>
</dbReference>
<gene>
    <name evidence="2" type="ORF">ACFOSU_14300</name>
</gene>
<dbReference type="Pfam" id="PF13579">
    <property type="entry name" value="Glyco_trans_4_4"/>
    <property type="match status" value="1"/>
</dbReference>
<dbReference type="InterPro" id="IPR028098">
    <property type="entry name" value="Glyco_trans_4-like_N"/>
</dbReference>
<proteinExistence type="predicted"/>
<evidence type="ECO:0000259" key="1">
    <source>
        <dbReference type="Pfam" id="PF13579"/>
    </source>
</evidence>
<dbReference type="Proteomes" id="UP001595462">
    <property type="component" value="Unassembled WGS sequence"/>
</dbReference>
<dbReference type="EMBL" id="JBHRSS010000006">
    <property type="protein sequence ID" value="MFC3105049.1"/>
    <property type="molecule type" value="Genomic_DNA"/>
</dbReference>
<dbReference type="PANTHER" id="PTHR45947">
    <property type="entry name" value="SULFOQUINOVOSYL TRANSFERASE SQD2"/>
    <property type="match status" value="1"/>
</dbReference>
<dbReference type="InterPro" id="IPR050194">
    <property type="entry name" value="Glycosyltransferase_grp1"/>
</dbReference>
<dbReference type="CDD" id="cd03794">
    <property type="entry name" value="GT4_WbuB-like"/>
    <property type="match status" value="1"/>
</dbReference>
<name>A0ABV7EQS8_9GAMM</name>
<feature type="domain" description="Glycosyltransferase subfamily 4-like N-terminal" evidence="1">
    <location>
        <begin position="20"/>
        <end position="189"/>
    </location>
</feature>
<comment type="caution">
    <text evidence="2">The sequence shown here is derived from an EMBL/GenBank/DDBJ whole genome shotgun (WGS) entry which is preliminary data.</text>
</comment>
<dbReference type="Gene3D" id="3.40.50.2000">
    <property type="entry name" value="Glycogen Phosphorylase B"/>
    <property type="match status" value="2"/>
</dbReference>
<evidence type="ECO:0000313" key="2">
    <source>
        <dbReference type="EMBL" id="MFC3105049.1"/>
    </source>
</evidence>
<sequence>MKSRKRVLIIVENLPLPFDRRVWQEACALRDAGYSVSIICPTAPDYEQRYVEIEGIAIHRHPLPVEADSALTYALEYGMALFWQLVLATRIAFGRGFDVIHACNPPDTVFIVGRVFRLFGKRFIFDQHDLCPELYLAKFNRRDRFYRLMCLLERLTFNTARVSIATNDSFREIALSRGGMAPEDVFVVRSGPNLARLQPVPPNPALRHGRRYLVGYVGVMGKQEGLDTLLHIIADIVHQRAREDIQFCLVGFGTELTALRALAAELNLGDYVSFPGRLEGAELLEVLCTSDVCVSPDPHNAMNDKSTMNKIMEYMALGKASVQFDLAEGRFSAQQASLYAEPGNVGDFADKLLRLIDDAELRDSMGAYGQQRIAEVLDWQYEVPRLLAAYERALR</sequence>
<protein>
    <submittedName>
        <fullName evidence="2">Glycosyltransferase family 4 protein</fullName>
    </submittedName>
</protein>
<accession>A0ABV7EQS8</accession>
<reference evidence="3" key="1">
    <citation type="journal article" date="2019" name="Int. J. Syst. Evol. Microbiol.">
        <title>The Global Catalogue of Microorganisms (GCM) 10K type strain sequencing project: providing services to taxonomists for standard genome sequencing and annotation.</title>
        <authorList>
            <consortium name="The Broad Institute Genomics Platform"/>
            <consortium name="The Broad Institute Genome Sequencing Center for Infectious Disease"/>
            <person name="Wu L."/>
            <person name="Ma J."/>
        </authorList>
    </citation>
    <scope>NUCLEOTIDE SEQUENCE [LARGE SCALE GENOMIC DNA]</scope>
    <source>
        <strain evidence="3">KCTC 52640</strain>
    </source>
</reference>
<keyword evidence="3" id="KW-1185">Reference proteome</keyword>
<evidence type="ECO:0000313" key="3">
    <source>
        <dbReference type="Proteomes" id="UP001595462"/>
    </source>
</evidence>
<dbReference type="RefSeq" id="WP_380690606.1">
    <property type="nucleotide sequence ID" value="NZ_JBHRSS010000006.1"/>
</dbReference>